<dbReference type="OrthoDB" id="9807021at2"/>
<dbReference type="AlphaFoldDB" id="A0A1I0CZS9"/>
<dbReference type="EMBL" id="FOHN01000012">
    <property type="protein sequence ID" value="SET24660.1"/>
    <property type="molecule type" value="Genomic_DNA"/>
</dbReference>
<dbReference type="STRING" id="29364.SAMN04487772_11214"/>
<gene>
    <name evidence="1" type="ORF">SAMN04487772_11214</name>
</gene>
<protein>
    <recommendedName>
        <fullName evidence="3">GAF domain-containing protein</fullName>
    </recommendedName>
</protein>
<organism evidence="1 2">
    <name type="scientific">[Clostridium] polysaccharolyticum</name>
    <dbReference type="NCBI Taxonomy" id="29364"/>
    <lineage>
        <taxon>Bacteria</taxon>
        <taxon>Bacillati</taxon>
        <taxon>Bacillota</taxon>
        <taxon>Clostridia</taxon>
        <taxon>Lachnospirales</taxon>
        <taxon>Lachnospiraceae</taxon>
    </lineage>
</organism>
<dbReference type="Proteomes" id="UP000199800">
    <property type="component" value="Unassembled WGS sequence"/>
</dbReference>
<evidence type="ECO:0008006" key="3">
    <source>
        <dbReference type="Google" id="ProtNLM"/>
    </source>
</evidence>
<proteinExistence type="predicted"/>
<evidence type="ECO:0000313" key="2">
    <source>
        <dbReference type="Proteomes" id="UP000199800"/>
    </source>
</evidence>
<dbReference type="RefSeq" id="WP_092477909.1">
    <property type="nucleotide sequence ID" value="NZ_FOHN01000012.1"/>
</dbReference>
<sequence>MMNELLKNIIEIAPLYAKALQQDVAIGISDNEQFLALFETENLKYPFKAGTKVKDTAYIKELEQVIKTKEPHVFYIPKKVTGRVDIKSIIAPIMDNGEMVGCISLSINMEEEARHEDYSSILRLCANSAKPMAARERRQSDKKGEGEVVETLLEIQDGIVQSAEHGK</sequence>
<accession>A0A1I0CZS9</accession>
<evidence type="ECO:0000313" key="1">
    <source>
        <dbReference type="EMBL" id="SET24660.1"/>
    </source>
</evidence>
<keyword evidence="2" id="KW-1185">Reference proteome</keyword>
<name>A0A1I0CZS9_9FIRM</name>
<reference evidence="1 2" key="1">
    <citation type="submission" date="2016-10" db="EMBL/GenBank/DDBJ databases">
        <authorList>
            <person name="de Groot N.N."/>
        </authorList>
    </citation>
    <scope>NUCLEOTIDE SEQUENCE [LARGE SCALE GENOMIC DNA]</scope>
    <source>
        <strain evidence="1 2">DSM 1801</strain>
    </source>
</reference>